<feature type="compositionally biased region" description="Acidic residues" evidence="1">
    <location>
        <begin position="36"/>
        <end position="45"/>
    </location>
</feature>
<feature type="compositionally biased region" description="Acidic residues" evidence="1">
    <location>
        <begin position="8"/>
        <end position="28"/>
    </location>
</feature>
<keyword evidence="3" id="KW-1185">Reference proteome</keyword>
<gene>
    <name evidence="2" type="ORF">BLNAU_1635</name>
</gene>
<comment type="caution">
    <text evidence="2">The sequence shown here is derived from an EMBL/GenBank/DDBJ whole genome shotgun (WGS) entry which is preliminary data.</text>
</comment>
<organism evidence="2 3">
    <name type="scientific">Blattamonas nauphoetae</name>
    <dbReference type="NCBI Taxonomy" id="2049346"/>
    <lineage>
        <taxon>Eukaryota</taxon>
        <taxon>Metamonada</taxon>
        <taxon>Preaxostyla</taxon>
        <taxon>Oxymonadida</taxon>
        <taxon>Blattamonas</taxon>
    </lineage>
</organism>
<dbReference type="Proteomes" id="UP001281761">
    <property type="component" value="Unassembled WGS sequence"/>
</dbReference>
<feature type="compositionally biased region" description="Polar residues" evidence="1">
    <location>
        <begin position="103"/>
        <end position="128"/>
    </location>
</feature>
<feature type="region of interest" description="Disordered" evidence="1">
    <location>
        <begin position="1"/>
        <end position="144"/>
    </location>
</feature>
<accession>A0ABQ9YIJ9</accession>
<evidence type="ECO:0000313" key="3">
    <source>
        <dbReference type="Proteomes" id="UP001281761"/>
    </source>
</evidence>
<evidence type="ECO:0000256" key="1">
    <source>
        <dbReference type="SAM" id="MobiDB-lite"/>
    </source>
</evidence>
<feature type="compositionally biased region" description="Basic and acidic residues" evidence="1">
    <location>
        <begin position="61"/>
        <end position="84"/>
    </location>
</feature>
<feature type="compositionally biased region" description="Basic and acidic residues" evidence="1">
    <location>
        <begin position="314"/>
        <end position="323"/>
    </location>
</feature>
<protein>
    <submittedName>
        <fullName evidence="2">Uncharacterized protein</fullName>
    </submittedName>
</protein>
<feature type="compositionally biased region" description="Low complexity" evidence="1">
    <location>
        <begin position="335"/>
        <end position="350"/>
    </location>
</feature>
<sequence>MEGTDVIMVEEGEREEEKEEGETSGEGGEEVKEEPQQEEEGEGIIEESQTKTEEEIATGKGEAEKDPHPQEGEEELKTDGGEPEAKEDEYATAQPDETEQNQERSSSQHTPESSPLSTKHTLSSPIHTDTSHHTPCHSNQNVPSPPDFDAEWHLYSHVWYCELAGWNEDGVGKSDERGKKERKKVVDNLMIDSLLSFIRKEMKTRTLKLLIVVFFPPLSSTGLDETKQAPNVFEMSVVGFDEFSIEQLFATAGEKSMLLNSHLKTTRMSVGEEVEEEGLEEKGELQASENRLRIFLQMKRGEDTMERFDRRSMEWRKEGREGEGGSTCATAQTYRASEGSGSSELGARRSQSIPTETEGSNRKGKARDSESEERARGEPDAEMEEEEKERKRQEIERKQLSYLPLCTEWQCDSPTAATVSPALTDSPCC</sequence>
<proteinExistence type="predicted"/>
<feature type="region of interest" description="Disordered" evidence="1">
    <location>
        <begin position="314"/>
        <end position="394"/>
    </location>
</feature>
<evidence type="ECO:0000313" key="2">
    <source>
        <dbReference type="EMBL" id="KAK2963592.1"/>
    </source>
</evidence>
<reference evidence="2 3" key="1">
    <citation type="journal article" date="2022" name="bioRxiv">
        <title>Genomics of Preaxostyla Flagellates Illuminates Evolutionary Transitions and the Path Towards Mitochondrial Loss.</title>
        <authorList>
            <person name="Novak L.V.F."/>
            <person name="Treitli S.C."/>
            <person name="Pyrih J."/>
            <person name="Halakuc P."/>
            <person name="Pipaliya S.V."/>
            <person name="Vacek V."/>
            <person name="Brzon O."/>
            <person name="Soukal P."/>
            <person name="Eme L."/>
            <person name="Dacks J.B."/>
            <person name="Karnkowska A."/>
            <person name="Elias M."/>
            <person name="Hampl V."/>
        </authorList>
    </citation>
    <scope>NUCLEOTIDE SEQUENCE [LARGE SCALE GENOMIC DNA]</scope>
    <source>
        <strain evidence="2">NAU3</strain>
        <tissue evidence="2">Gut</tissue>
    </source>
</reference>
<feature type="compositionally biased region" description="Basic and acidic residues" evidence="1">
    <location>
        <begin position="366"/>
        <end position="379"/>
    </location>
</feature>
<dbReference type="EMBL" id="JARBJD010000006">
    <property type="protein sequence ID" value="KAK2963592.1"/>
    <property type="molecule type" value="Genomic_DNA"/>
</dbReference>
<name>A0ABQ9YIJ9_9EUKA</name>